<comment type="caution">
    <text evidence="1">The sequence shown here is derived from an EMBL/GenBank/DDBJ whole genome shotgun (WGS) entry which is preliminary data.</text>
</comment>
<dbReference type="EMBL" id="MU150261">
    <property type="protein sequence ID" value="KAF9463548.1"/>
    <property type="molecule type" value="Genomic_DNA"/>
</dbReference>
<reference evidence="1" key="1">
    <citation type="submission" date="2020-11" db="EMBL/GenBank/DDBJ databases">
        <authorList>
            <consortium name="DOE Joint Genome Institute"/>
            <person name="Ahrendt S."/>
            <person name="Riley R."/>
            <person name="Andreopoulos W."/>
            <person name="Labutti K."/>
            <person name="Pangilinan J."/>
            <person name="Ruiz-Duenas F.J."/>
            <person name="Barrasa J.M."/>
            <person name="Sanchez-Garcia M."/>
            <person name="Camarero S."/>
            <person name="Miyauchi S."/>
            <person name="Serrano A."/>
            <person name="Linde D."/>
            <person name="Babiker R."/>
            <person name="Drula E."/>
            <person name="Ayuso-Fernandez I."/>
            <person name="Pacheco R."/>
            <person name="Padilla G."/>
            <person name="Ferreira P."/>
            <person name="Barriuso J."/>
            <person name="Kellner H."/>
            <person name="Castanera R."/>
            <person name="Alfaro M."/>
            <person name="Ramirez L."/>
            <person name="Pisabarro A.G."/>
            <person name="Kuo A."/>
            <person name="Tritt A."/>
            <person name="Lipzen A."/>
            <person name="He G."/>
            <person name="Yan M."/>
            <person name="Ng V."/>
            <person name="Cullen D."/>
            <person name="Martin F."/>
            <person name="Rosso M.-N."/>
            <person name="Henrissat B."/>
            <person name="Hibbett D."/>
            <person name="Martinez A.T."/>
            <person name="Grigoriev I.V."/>
        </authorList>
    </citation>
    <scope>NUCLEOTIDE SEQUENCE</scope>
    <source>
        <strain evidence="1">CBS 247.69</strain>
    </source>
</reference>
<evidence type="ECO:0000313" key="1">
    <source>
        <dbReference type="EMBL" id="KAF9463548.1"/>
    </source>
</evidence>
<protein>
    <submittedName>
        <fullName evidence="1">Uncharacterized protein</fullName>
    </submittedName>
</protein>
<proteinExistence type="predicted"/>
<accession>A0A9P5Y5A7</accession>
<dbReference type="AlphaFoldDB" id="A0A9P5Y5A7"/>
<dbReference type="Proteomes" id="UP000807353">
    <property type="component" value="Unassembled WGS sequence"/>
</dbReference>
<sequence length="131" mass="14511">MTLALLMNCSYLTQTSVLHPRSHTAYSLMPRQNGLSIFLQPGPSNPLNLVTLSNSPRTENRKALAQHCDIFPSPIKLHDFMSHIGGIAENSPEHPAEAQTSSPLLLLDSYAKQGGYRYLSQDDKKLKEIPP</sequence>
<name>A0A9P5Y5A7_9AGAR</name>
<organism evidence="1 2">
    <name type="scientific">Collybia nuda</name>
    <dbReference type="NCBI Taxonomy" id="64659"/>
    <lineage>
        <taxon>Eukaryota</taxon>
        <taxon>Fungi</taxon>
        <taxon>Dikarya</taxon>
        <taxon>Basidiomycota</taxon>
        <taxon>Agaricomycotina</taxon>
        <taxon>Agaricomycetes</taxon>
        <taxon>Agaricomycetidae</taxon>
        <taxon>Agaricales</taxon>
        <taxon>Tricholomatineae</taxon>
        <taxon>Clitocybaceae</taxon>
        <taxon>Collybia</taxon>
    </lineage>
</organism>
<gene>
    <name evidence="1" type="ORF">BDZ94DRAFT_1258518</name>
</gene>
<keyword evidence="2" id="KW-1185">Reference proteome</keyword>
<evidence type="ECO:0000313" key="2">
    <source>
        <dbReference type="Proteomes" id="UP000807353"/>
    </source>
</evidence>